<organism evidence="1 2">
    <name type="scientific">Trapa incisa</name>
    <dbReference type="NCBI Taxonomy" id="236973"/>
    <lineage>
        <taxon>Eukaryota</taxon>
        <taxon>Viridiplantae</taxon>
        <taxon>Streptophyta</taxon>
        <taxon>Embryophyta</taxon>
        <taxon>Tracheophyta</taxon>
        <taxon>Spermatophyta</taxon>
        <taxon>Magnoliopsida</taxon>
        <taxon>eudicotyledons</taxon>
        <taxon>Gunneridae</taxon>
        <taxon>Pentapetalae</taxon>
        <taxon>rosids</taxon>
        <taxon>malvids</taxon>
        <taxon>Myrtales</taxon>
        <taxon>Lythraceae</taxon>
        <taxon>Trapa</taxon>
    </lineage>
</organism>
<keyword evidence="2" id="KW-1185">Reference proteome</keyword>
<comment type="caution">
    <text evidence="1">The sequence shown here is derived from an EMBL/GenBank/DDBJ whole genome shotgun (WGS) entry which is preliminary data.</text>
</comment>
<evidence type="ECO:0000313" key="2">
    <source>
        <dbReference type="Proteomes" id="UP001345219"/>
    </source>
</evidence>
<dbReference type="EMBL" id="JAXIOK010000022">
    <property type="protein sequence ID" value="KAK4744127.1"/>
    <property type="molecule type" value="Genomic_DNA"/>
</dbReference>
<reference evidence="1 2" key="1">
    <citation type="journal article" date="2023" name="Hortic Res">
        <title>Pangenome of water caltrop reveals structural variations and asymmetric subgenome divergence after allopolyploidization.</title>
        <authorList>
            <person name="Zhang X."/>
            <person name="Chen Y."/>
            <person name="Wang L."/>
            <person name="Yuan Y."/>
            <person name="Fang M."/>
            <person name="Shi L."/>
            <person name="Lu R."/>
            <person name="Comes H.P."/>
            <person name="Ma Y."/>
            <person name="Chen Y."/>
            <person name="Huang G."/>
            <person name="Zhou Y."/>
            <person name="Zheng Z."/>
            <person name="Qiu Y."/>
        </authorList>
    </citation>
    <scope>NUCLEOTIDE SEQUENCE [LARGE SCALE GENOMIC DNA]</scope>
    <source>
        <tissue evidence="1">Roots</tissue>
    </source>
</reference>
<accession>A0AAN7JI00</accession>
<protein>
    <submittedName>
        <fullName evidence="1">Uncharacterized protein</fullName>
    </submittedName>
</protein>
<gene>
    <name evidence="1" type="ORF">SAY87_010439</name>
</gene>
<proteinExistence type="predicted"/>
<dbReference type="Proteomes" id="UP001345219">
    <property type="component" value="Chromosome 9"/>
</dbReference>
<dbReference type="AlphaFoldDB" id="A0AAN7JI00"/>
<sequence>MAHSESSEEYSSPYQFFYLYYKRSIQIGDVIKSAKLIDDQDRLIVPNES</sequence>
<name>A0AAN7JI00_9MYRT</name>
<evidence type="ECO:0000313" key="1">
    <source>
        <dbReference type="EMBL" id="KAK4744127.1"/>
    </source>
</evidence>